<dbReference type="PANTHER" id="PTHR44196">
    <property type="entry name" value="DEHYDROGENASE/REDUCTASE SDR FAMILY MEMBER 7B"/>
    <property type="match status" value="1"/>
</dbReference>
<dbReference type="PRINTS" id="PR00081">
    <property type="entry name" value="GDHRDH"/>
</dbReference>
<dbReference type="PANTHER" id="PTHR44196:SF2">
    <property type="entry name" value="SHORT-CHAIN DEHYDROGENASE-RELATED"/>
    <property type="match status" value="1"/>
</dbReference>
<dbReference type="InterPro" id="IPR002347">
    <property type="entry name" value="SDR_fam"/>
</dbReference>
<dbReference type="Pfam" id="PF00106">
    <property type="entry name" value="adh_short"/>
    <property type="match status" value="1"/>
</dbReference>
<comment type="similarity">
    <text evidence="1 3">Belongs to the short-chain dehydrogenases/reductases (SDR) family.</text>
</comment>
<name>A0A4R8ZYQ7_9MICO</name>
<organism evidence="4 5">
    <name type="scientific">Cryobacterium frigoriphilum</name>
    <dbReference type="NCBI Taxonomy" id="1259150"/>
    <lineage>
        <taxon>Bacteria</taxon>
        <taxon>Bacillati</taxon>
        <taxon>Actinomycetota</taxon>
        <taxon>Actinomycetes</taxon>
        <taxon>Micrococcales</taxon>
        <taxon>Microbacteriaceae</taxon>
        <taxon>Cryobacterium</taxon>
    </lineage>
</organism>
<dbReference type="Gene3D" id="3.40.50.720">
    <property type="entry name" value="NAD(P)-binding Rossmann-like Domain"/>
    <property type="match status" value="1"/>
</dbReference>
<dbReference type="GO" id="GO:0016020">
    <property type="term" value="C:membrane"/>
    <property type="evidence" value="ECO:0007669"/>
    <property type="project" value="TreeGrafter"/>
</dbReference>
<gene>
    <name evidence="4" type="ORF">E3T55_13025</name>
</gene>
<dbReference type="PRINTS" id="PR00080">
    <property type="entry name" value="SDRFAMILY"/>
</dbReference>
<dbReference type="Proteomes" id="UP000297447">
    <property type="component" value="Unassembled WGS sequence"/>
</dbReference>
<reference evidence="4 5" key="1">
    <citation type="submission" date="2019-03" db="EMBL/GenBank/DDBJ databases">
        <title>Genomics of glacier-inhabiting Cryobacterium strains.</title>
        <authorList>
            <person name="Liu Q."/>
            <person name="Xin Y.-H."/>
        </authorList>
    </citation>
    <scope>NUCLEOTIDE SEQUENCE [LARGE SCALE GENOMIC DNA]</scope>
    <source>
        <strain evidence="4 5">Hh14</strain>
    </source>
</reference>
<evidence type="ECO:0000256" key="3">
    <source>
        <dbReference type="RuleBase" id="RU000363"/>
    </source>
</evidence>
<accession>A0A4R8ZYQ7</accession>
<dbReference type="GO" id="GO:0016491">
    <property type="term" value="F:oxidoreductase activity"/>
    <property type="evidence" value="ECO:0007669"/>
    <property type="project" value="UniProtKB-KW"/>
</dbReference>
<evidence type="ECO:0000313" key="4">
    <source>
        <dbReference type="EMBL" id="TFD49036.1"/>
    </source>
</evidence>
<evidence type="ECO:0000313" key="5">
    <source>
        <dbReference type="Proteomes" id="UP000297447"/>
    </source>
</evidence>
<protein>
    <submittedName>
        <fullName evidence="4">SDR family oxidoreductase</fullName>
    </submittedName>
</protein>
<dbReference type="OrthoDB" id="9797538at2"/>
<dbReference type="SUPFAM" id="SSF51735">
    <property type="entry name" value="NAD(P)-binding Rossmann-fold domains"/>
    <property type="match status" value="1"/>
</dbReference>
<dbReference type="EMBL" id="SOHE01000053">
    <property type="protein sequence ID" value="TFD49036.1"/>
    <property type="molecule type" value="Genomic_DNA"/>
</dbReference>
<proteinExistence type="inferred from homology"/>
<keyword evidence="2" id="KW-0560">Oxidoreductase</keyword>
<comment type="caution">
    <text evidence="4">The sequence shown here is derived from an EMBL/GenBank/DDBJ whole genome shotgun (WGS) entry which is preliminary data.</text>
</comment>
<dbReference type="PIRSF" id="PIRSF000126">
    <property type="entry name" value="11-beta-HSD1"/>
    <property type="match status" value="1"/>
</dbReference>
<keyword evidence="5" id="KW-1185">Reference proteome</keyword>
<evidence type="ECO:0000256" key="2">
    <source>
        <dbReference type="ARBA" id="ARBA00023002"/>
    </source>
</evidence>
<dbReference type="AlphaFoldDB" id="A0A4R8ZYQ7"/>
<evidence type="ECO:0000256" key="1">
    <source>
        <dbReference type="ARBA" id="ARBA00006484"/>
    </source>
</evidence>
<dbReference type="InterPro" id="IPR036291">
    <property type="entry name" value="NAD(P)-bd_dom_sf"/>
</dbReference>
<sequence length="265" mass="27790">MGTVALVTGASSGLGEGFARELARRGADLVLVARRQARLEALAVDLAEKFGTVSTVIPLDLAAPGAVAELVTDLTTRDIRVGTLVNSAGFATVGNFVDSDAAREAEQIALNVQALTLLTRELLPDLVATARRAPTGAALMNLASTAAFQAVPRMSVYAASKAYVLSFTESLWYETRGTGLKVTAVCPGLVATEFAGVAQRTTPAGERPRRSLSVDEVVGSTFAALDRAATPPLIVNGARNRMLTRVSAFAPRRAVLAVLGRRRRS</sequence>